<gene>
    <name evidence="2" type="ORF">A4X09_0g3861</name>
</gene>
<feature type="compositionally biased region" description="Polar residues" evidence="1">
    <location>
        <begin position="1"/>
        <end position="22"/>
    </location>
</feature>
<keyword evidence="3" id="KW-1185">Reference proteome</keyword>
<evidence type="ECO:0000313" key="2">
    <source>
        <dbReference type="EMBL" id="KAE8268474.1"/>
    </source>
</evidence>
<evidence type="ECO:0000256" key="1">
    <source>
        <dbReference type="SAM" id="MobiDB-lite"/>
    </source>
</evidence>
<dbReference type="Proteomes" id="UP000078113">
    <property type="component" value="Unassembled WGS sequence"/>
</dbReference>
<reference evidence="2" key="1">
    <citation type="submission" date="2016-04" db="EMBL/GenBank/DDBJ databases">
        <authorList>
            <person name="Nguyen H.D."/>
            <person name="Samba Siva P."/>
            <person name="Cullis J."/>
            <person name="Levesque C.A."/>
            <person name="Hambleton S."/>
        </authorList>
    </citation>
    <scope>NUCLEOTIDE SEQUENCE</scope>
    <source>
        <strain evidence="2">DAOMC 236422</strain>
    </source>
</reference>
<organism evidence="2 3">
    <name type="scientific">Tilletia walkeri</name>
    <dbReference type="NCBI Taxonomy" id="117179"/>
    <lineage>
        <taxon>Eukaryota</taxon>
        <taxon>Fungi</taxon>
        <taxon>Dikarya</taxon>
        <taxon>Basidiomycota</taxon>
        <taxon>Ustilaginomycotina</taxon>
        <taxon>Exobasidiomycetes</taxon>
        <taxon>Tilletiales</taxon>
        <taxon>Tilletiaceae</taxon>
        <taxon>Tilletia</taxon>
    </lineage>
</organism>
<sequence>MLRSTQSPRDIMTNLPNTPSHPSASAATGSLALSASCKLNSVIIGRSRLYVLRFFRDEIEHEIKSRTAHLNARVSTLANDTVTLRRLLPRLPIATRRFNLSPWSTNLRLYLVRKQVPPDRLRHHIARPSPCSCSPASGFR</sequence>
<feature type="region of interest" description="Disordered" evidence="1">
    <location>
        <begin position="1"/>
        <end position="26"/>
    </location>
</feature>
<reference evidence="2" key="2">
    <citation type="journal article" date="2019" name="IMA Fungus">
        <title>Genome sequencing and comparison of five Tilletia species to identify candidate genes for the detection of regulated species infecting wheat.</title>
        <authorList>
            <person name="Nguyen H.D.T."/>
            <person name="Sultana T."/>
            <person name="Kesanakurti P."/>
            <person name="Hambleton S."/>
        </authorList>
    </citation>
    <scope>NUCLEOTIDE SEQUENCE</scope>
    <source>
        <strain evidence="2">DAOMC 236422</strain>
    </source>
</reference>
<protein>
    <submittedName>
        <fullName evidence="2">Uncharacterized protein</fullName>
    </submittedName>
</protein>
<dbReference type="EMBL" id="LWDG02000149">
    <property type="protein sequence ID" value="KAE8268474.1"/>
    <property type="molecule type" value="Genomic_DNA"/>
</dbReference>
<comment type="caution">
    <text evidence="2">The sequence shown here is derived from an EMBL/GenBank/DDBJ whole genome shotgun (WGS) entry which is preliminary data.</text>
</comment>
<dbReference type="AlphaFoldDB" id="A0A8X7N845"/>
<evidence type="ECO:0000313" key="3">
    <source>
        <dbReference type="Proteomes" id="UP000078113"/>
    </source>
</evidence>
<accession>A0A8X7N845</accession>
<proteinExistence type="predicted"/>
<name>A0A8X7N845_9BASI</name>